<dbReference type="EMBL" id="JASUXU010000182">
    <property type="protein sequence ID" value="KAK0302532.1"/>
    <property type="molecule type" value="Genomic_DNA"/>
</dbReference>
<organism evidence="1 2">
    <name type="scientific">Friedmanniomyces endolithicus</name>
    <dbReference type="NCBI Taxonomy" id="329885"/>
    <lineage>
        <taxon>Eukaryota</taxon>
        <taxon>Fungi</taxon>
        <taxon>Dikarya</taxon>
        <taxon>Ascomycota</taxon>
        <taxon>Pezizomycotina</taxon>
        <taxon>Dothideomycetes</taxon>
        <taxon>Dothideomycetidae</taxon>
        <taxon>Mycosphaerellales</taxon>
        <taxon>Teratosphaeriaceae</taxon>
        <taxon>Friedmanniomyces</taxon>
    </lineage>
</organism>
<reference evidence="1" key="1">
    <citation type="submission" date="2021-12" db="EMBL/GenBank/DDBJ databases">
        <title>Black yeast isolated from Biological Soil Crust.</title>
        <authorList>
            <person name="Kurbessoian T."/>
        </authorList>
    </citation>
    <scope>NUCLEOTIDE SEQUENCE</scope>
    <source>
        <strain evidence="1">CCFEE 5208</strain>
    </source>
</reference>
<evidence type="ECO:0000313" key="1">
    <source>
        <dbReference type="EMBL" id="KAK0302532.1"/>
    </source>
</evidence>
<protein>
    <submittedName>
        <fullName evidence="1">Uncharacterized protein</fullName>
    </submittedName>
</protein>
<gene>
    <name evidence="1" type="ORF">LTR82_017835</name>
</gene>
<dbReference type="Proteomes" id="UP001168146">
    <property type="component" value="Unassembled WGS sequence"/>
</dbReference>
<dbReference type="AlphaFoldDB" id="A0AAN6F648"/>
<name>A0AAN6F648_9PEZI</name>
<sequence>MASKERIVWTQIGTSKHDCLNAVTEMYWQALQDEVADVICSLQHILELRKAHSETDLSVGDMSSRMSQRMGPPAVSWSPFQQSMDAETLPAFLEKVWSRMVDSQDKDEEYILARAMLGGLGMLDIDEVIEYNEPLMPSQAGPPLFITTRDAETGKVTIQKVLCDVCSLAVRGAAWKCALGCTPQSSPDHRAGEFTVCRKCNSPGKHPGTHLIRSPHAYAIDAALQSSLTPPQFFSLRRQIQESQYVVDAEEDRAAIGSAGVFLFGGMSSLIRHRFPLGNVHSSIMFGPLVFEIGVEDSKGGVRVSTRKSPGFGRTIRPNIAEKILAIDPSRRLFHAKGWKLHRPIQAVIKQVVGGAFSGYHGRLAPLEDMIIQGTVVASRRWRMKPLASPQNNCACLLGHSARIVSAMKFGIDDHVAVYLNRLVDAVYNANTDLVFDRYQNNCQNFCNAMLHYSSFATVLPQAENVQSFRGPNNRAIGLDYLLSFRTRRDLRQALEASRARIGPLKLVSILQLHLLLEKEDYEQEQAKSQFRSEAEWMQQSIQVLKTLDSFTTSAAALALAFQEEHSSEVATCWAPPTSSSVPQDIVFAMLGDRLEFQQVDTGREKRSWRDWWTGRSLDQPDLILPGSFGPNVIPEVFTPTLLVPPQSAITEALLDSTVEQVVK</sequence>
<evidence type="ECO:0000313" key="2">
    <source>
        <dbReference type="Proteomes" id="UP001168146"/>
    </source>
</evidence>
<accession>A0AAN6F648</accession>
<proteinExistence type="predicted"/>
<comment type="caution">
    <text evidence="1">The sequence shown here is derived from an EMBL/GenBank/DDBJ whole genome shotgun (WGS) entry which is preliminary data.</text>
</comment>